<proteinExistence type="predicted"/>
<dbReference type="RefSeq" id="WP_095619778.1">
    <property type="nucleotide sequence ID" value="NZ_NSKB01000002.1"/>
</dbReference>
<dbReference type="Proteomes" id="UP000217771">
    <property type="component" value="Unassembled WGS sequence"/>
</dbReference>
<dbReference type="GO" id="GO:0003700">
    <property type="term" value="F:DNA-binding transcription factor activity"/>
    <property type="evidence" value="ECO:0007669"/>
    <property type="project" value="InterPro"/>
</dbReference>
<dbReference type="EMBL" id="NSKB01000002">
    <property type="protein sequence ID" value="PAU78103.1"/>
    <property type="molecule type" value="Genomic_DNA"/>
</dbReference>
<sequence>MSSHDLIERIRNRLDELNRSERKVADVILADPASATGMSIATLAQASSVSEPTVNRFCRNFDAKGYPDFKIKLAQSLAGGTPYVSRSVERDDDAAGYGDKIFGATIAALDEARRALDAKRVERAVDYLIQAKQIHFFGLGASGPVAQDAQHKFFRFNMPVMAYEDVLMQRMVAAACHTGDVVVIISYTGRTRELVEIARLARENGAVVLGITAPGSPLAGECTETLEVTTPEDTDVYMPMTSRMIHLALIDVLATGVTLRRGEDFLIHLKKIKDSLQATRFPAPGQP</sequence>
<evidence type="ECO:0000256" key="1">
    <source>
        <dbReference type="ARBA" id="ARBA00023015"/>
    </source>
</evidence>
<evidence type="ECO:0000313" key="7">
    <source>
        <dbReference type="Proteomes" id="UP000217771"/>
    </source>
</evidence>
<dbReference type="FunFam" id="1.10.10.10:FF:000060">
    <property type="entry name" value="DNA-binding transcriptional regulator HexR"/>
    <property type="match status" value="1"/>
</dbReference>
<dbReference type="GO" id="GO:0003677">
    <property type="term" value="F:DNA binding"/>
    <property type="evidence" value="ECO:0007669"/>
    <property type="project" value="UniProtKB-KW"/>
</dbReference>
<dbReference type="PANTHER" id="PTHR30514:SF1">
    <property type="entry name" value="HTH-TYPE TRANSCRIPTIONAL REGULATOR HEXR-RELATED"/>
    <property type="match status" value="1"/>
</dbReference>
<keyword evidence="1" id="KW-0805">Transcription regulation</keyword>
<evidence type="ECO:0000259" key="4">
    <source>
        <dbReference type="PROSITE" id="PS51071"/>
    </source>
</evidence>
<evidence type="ECO:0000259" key="5">
    <source>
        <dbReference type="PROSITE" id="PS51464"/>
    </source>
</evidence>
<dbReference type="PROSITE" id="PS51071">
    <property type="entry name" value="HTH_RPIR"/>
    <property type="match status" value="1"/>
</dbReference>
<evidence type="ECO:0000256" key="3">
    <source>
        <dbReference type="ARBA" id="ARBA00023163"/>
    </source>
</evidence>
<keyword evidence="7" id="KW-1185">Reference proteome</keyword>
<gene>
    <name evidence="6" type="ORF">CK498_05080</name>
</gene>
<dbReference type="Pfam" id="PF01380">
    <property type="entry name" value="SIS"/>
    <property type="match status" value="1"/>
</dbReference>
<dbReference type="AlphaFoldDB" id="A0A2A2F0N2"/>
<dbReference type="PROSITE" id="PS51464">
    <property type="entry name" value="SIS"/>
    <property type="match status" value="1"/>
</dbReference>
<evidence type="ECO:0000256" key="2">
    <source>
        <dbReference type="ARBA" id="ARBA00023125"/>
    </source>
</evidence>
<feature type="domain" description="HTH rpiR-type" evidence="4">
    <location>
        <begin position="4"/>
        <end position="80"/>
    </location>
</feature>
<dbReference type="PANTHER" id="PTHR30514">
    <property type="entry name" value="GLUCOKINASE"/>
    <property type="match status" value="1"/>
</dbReference>
<dbReference type="Pfam" id="PF01418">
    <property type="entry name" value="HTH_6"/>
    <property type="match status" value="1"/>
</dbReference>
<dbReference type="InterPro" id="IPR035472">
    <property type="entry name" value="RpiR-like_SIS"/>
</dbReference>
<dbReference type="NCBIfam" id="NF008451">
    <property type="entry name" value="PRK11302.1"/>
    <property type="match status" value="1"/>
</dbReference>
<dbReference type="GO" id="GO:1901135">
    <property type="term" value="P:carbohydrate derivative metabolic process"/>
    <property type="evidence" value="ECO:0007669"/>
    <property type="project" value="InterPro"/>
</dbReference>
<reference evidence="6 7" key="1">
    <citation type="submission" date="2017-08" db="EMBL/GenBank/DDBJ databases">
        <title>Halomonas alkalisoli sp. nov., isolated from saline alkaline soil.</title>
        <authorList>
            <person name="Wang D."/>
            <person name="Zhang G."/>
        </authorList>
    </citation>
    <scope>NUCLEOTIDE SEQUENCE [LARGE SCALE GENOMIC DNA]</scope>
    <source>
        <strain evidence="6 7">WRN001</strain>
    </source>
</reference>
<comment type="caution">
    <text evidence="6">The sequence shown here is derived from an EMBL/GenBank/DDBJ whole genome shotgun (WGS) entry which is preliminary data.</text>
</comment>
<dbReference type="InterPro" id="IPR000281">
    <property type="entry name" value="HTH_RpiR"/>
</dbReference>
<dbReference type="InterPro" id="IPR001347">
    <property type="entry name" value="SIS_dom"/>
</dbReference>
<organism evidence="6 7">
    <name type="scientific">Halomonas salipaludis</name>
    <dbReference type="NCBI Taxonomy" id="2032625"/>
    <lineage>
        <taxon>Bacteria</taxon>
        <taxon>Pseudomonadati</taxon>
        <taxon>Pseudomonadota</taxon>
        <taxon>Gammaproteobacteria</taxon>
        <taxon>Oceanospirillales</taxon>
        <taxon>Halomonadaceae</taxon>
        <taxon>Halomonas</taxon>
    </lineage>
</organism>
<dbReference type="InterPro" id="IPR046348">
    <property type="entry name" value="SIS_dom_sf"/>
</dbReference>
<feature type="domain" description="SIS" evidence="5">
    <location>
        <begin position="124"/>
        <end position="263"/>
    </location>
</feature>
<keyword evidence="2" id="KW-0238">DNA-binding</keyword>
<dbReference type="GO" id="GO:0097367">
    <property type="term" value="F:carbohydrate derivative binding"/>
    <property type="evidence" value="ECO:0007669"/>
    <property type="project" value="InterPro"/>
</dbReference>
<dbReference type="InterPro" id="IPR047640">
    <property type="entry name" value="RpiR-like"/>
</dbReference>
<dbReference type="InterPro" id="IPR009057">
    <property type="entry name" value="Homeodomain-like_sf"/>
</dbReference>
<dbReference type="SUPFAM" id="SSF53697">
    <property type="entry name" value="SIS domain"/>
    <property type="match status" value="1"/>
</dbReference>
<dbReference type="Gene3D" id="3.40.50.10490">
    <property type="entry name" value="Glucose-6-phosphate isomerase like protein, domain 1"/>
    <property type="match status" value="1"/>
</dbReference>
<accession>A0A2A2F0N2</accession>
<evidence type="ECO:0000313" key="6">
    <source>
        <dbReference type="EMBL" id="PAU78103.1"/>
    </source>
</evidence>
<name>A0A2A2F0N2_9GAMM</name>
<protein>
    <submittedName>
        <fullName evidence="6">Transcriptional regulator HexR</fullName>
    </submittedName>
</protein>
<dbReference type="CDD" id="cd05013">
    <property type="entry name" value="SIS_RpiR"/>
    <property type="match status" value="1"/>
</dbReference>
<dbReference type="SUPFAM" id="SSF46689">
    <property type="entry name" value="Homeodomain-like"/>
    <property type="match status" value="1"/>
</dbReference>
<keyword evidence="3" id="KW-0804">Transcription</keyword>
<dbReference type="OrthoDB" id="257751at2"/>
<dbReference type="Gene3D" id="1.10.10.10">
    <property type="entry name" value="Winged helix-like DNA-binding domain superfamily/Winged helix DNA-binding domain"/>
    <property type="match status" value="1"/>
</dbReference>
<dbReference type="InterPro" id="IPR036388">
    <property type="entry name" value="WH-like_DNA-bd_sf"/>
</dbReference>